<gene>
    <name evidence="2" type="ORF">B0I32_13116</name>
</gene>
<protein>
    <submittedName>
        <fullName evidence="2">Uncharacterized protein</fullName>
    </submittedName>
</protein>
<name>A0A2T0M593_9ACTN</name>
<dbReference type="RefSeq" id="WP_146178595.1">
    <property type="nucleotide sequence ID" value="NZ_PVNG01000031.1"/>
</dbReference>
<sequence>MRKDDTSDASRPDGRISSPETLHLRAATRALRLHLDELPVDFHFWGPSDQFLAECAFPFARQRYDCAESMIGAGFGGTVLGSLARSFFDDGLRWLWIGDDPANRRFALLGSMLEERNRVCVTLEWNHASCPILPRWFAPILGVTDLTGSSEMWLRAPAVPDQATLLNAFLSGVRPIHVAQDELLDAARGLIDLAGLRGAVMVLAHAGHGNLLGTQSSFTERGGIGHDLRPDHEALYMQVAAVGVTLTLIGVSRAIPESCPDEVPQRSFLMETLRLTTEIVNAATVIHGLRAPKKPRAAARRQSSSPRPAPLLRPTALLSPDDLLPDVNSADKVIEAAEQYYDAARSWAADPWQEDRPVNVASILTYGGAHSSLQAVMSTYDQPGSAVIAVFAARMLLEEAARFKWMVEGRTEDEIRHHFTQFFEEQRARRKKVLDELSGDGVARAKAERLLALPSNVTVITPYDSISRGRKPMPPIEKMLEIMGEPYPEPGWLNVAYSLLSQVTHSTPIGHLHMARFQGGTLHANEISPEMLGLALDAACLGSAHLIGISATFLSAGSQEARDHSLSLHRLAYDVHIRARLVHGLD</sequence>
<dbReference type="AlphaFoldDB" id="A0A2T0M593"/>
<dbReference type="EMBL" id="PVNG01000031">
    <property type="protein sequence ID" value="PRX52619.1"/>
    <property type="molecule type" value="Genomic_DNA"/>
</dbReference>
<feature type="region of interest" description="Disordered" evidence="1">
    <location>
        <begin position="291"/>
        <end position="311"/>
    </location>
</feature>
<proteinExistence type="predicted"/>
<feature type="compositionally biased region" description="Low complexity" evidence="1">
    <location>
        <begin position="300"/>
        <end position="311"/>
    </location>
</feature>
<keyword evidence="3" id="KW-1185">Reference proteome</keyword>
<accession>A0A2T0M593</accession>
<organism evidence="2 3">
    <name type="scientific">Nonomuraea fuscirosea</name>
    <dbReference type="NCBI Taxonomy" id="1291556"/>
    <lineage>
        <taxon>Bacteria</taxon>
        <taxon>Bacillati</taxon>
        <taxon>Actinomycetota</taxon>
        <taxon>Actinomycetes</taxon>
        <taxon>Streptosporangiales</taxon>
        <taxon>Streptosporangiaceae</taxon>
        <taxon>Nonomuraea</taxon>
    </lineage>
</organism>
<dbReference type="Proteomes" id="UP000238312">
    <property type="component" value="Unassembled WGS sequence"/>
</dbReference>
<dbReference type="OrthoDB" id="3947787at2"/>
<comment type="caution">
    <text evidence="2">The sequence shown here is derived from an EMBL/GenBank/DDBJ whole genome shotgun (WGS) entry which is preliminary data.</text>
</comment>
<evidence type="ECO:0000313" key="2">
    <source>
        <dbReference type="EMBL" id="PRX52619.1"/>
    </source>
</evidence>
<evidence type="ECO:0000256" key="1">
    <source>
        <dbReference type="SAM" id="MobiDB-lite"/>
    </source>
</evidence>
<evidence type="ECO:0000313" key="3">
    <source>
        <dbReference type="Proteomes" id="UP000238312"/>
    </source>
</evidence>
<reference evidence="2 3" key="1">
    <citation type="submission" date="2018-03" db="EMBL/GenBank/DDBJ databases">
        <title>Genomic Encyclopedia of Type Strains, Phase III (KMG-III): the genomes of soil and plant-associated and newly described type strains.</title>
        <authorList>
            <person name="Whitman W."/>
        </authorList>
    </citation>
    <scope>NUCLEOTIDE SEQUENCE [LARGE SCALE GENOMIC DNA]</scope>
    <source>
        <strain evidence="2 3">CGMCC 4.7104</strain>
    </source>
</reference>